<dbReference type="SUPFAM" id="SSF51445">
    <property type="entry name" value="(Trans)glycosidases"/>
    <property type="match status" value="1"/>
</dbReference>
<dbReference type="InterPro" id="IPR030458">
    <property type="entry name" value="Glyco_hydro_31_AS"/>
</dbReference>
<reference evidence="4" key="1">
    <citation type="thesis" date="2020" institute="ProQuest LLC" country="789 East Eisenhower Parkway, Ann Arbor, MI, USA">
        <title>Comparative Genomics and Chromosome Evolution.</title>
        <authorList>
            <person name="Mudd A.B."/>
        </authorList>
    </citation>
    <scope>NUCLEOTIDE SEQUENCE</scope>
    <source>
        <strain evidence="4">HN-11 Male</strain>
        <tissue evidence="4">Kidney and liver</tissue>
    </source>
</reference>
<dbReference type="OrthoDB" id="3237269at2759"/>
<evidence type="ECO:0000256" key="2">
    <source>
        <dbReference type="RuleBase" id="RU361185"/>
    </source>
</evidence>
<dbReference type="PANTHER" id="PTHR22762">
    <property type="entry name" value="ALPHA-GLUCOSIDASE"/>
    <property type="match status" value="1"/>
</dbReference>
<gene>
    <name evidence="4" type="ORF">GDO78_014947</name>
</gene>
<evidence type="ECO:0000256" key="1">
    <source>
        <dbReference type="ARBA" id="ARBA00007806"/>
    </source>
</evidence>
<dbReference type="GO" id="GO:0006491">
    <property type="term" value="P:N-glycan processing"/>
    <property type="evidence" value="ECO:0007669"/>
    <property type="project" value="TreeGrafter"/>
</dbReference>
<dbReference type="GO" id="GO:0004558">
    <property type="term" value="F:alpha-1,4-glucosidase activity"/>
    <property type="evidence" value="ECO:0007669"/>
    <property type="project" value="TreeGrafter"/>
</dbReference>
<dbReference type="Proteomes" id="UP000770717">
    <property type="component" value="Unassembled WGS sequence"/>
</dbReference>
<dbReference type="PANTHER" id="PTHR22762:SF60">
    <property type="entry name" value="NEUTRAL ALPHA-GLUCOSIDASE C"/>
    <property type="match status" value="1"/>
</dbReference>
<sequence>MVVISDPHIKVDPKYTLYSEAKEKGYFVKNISGQDFEGNCWPGVSSYLDFTNPDVREWYSSQFSFEKYKNSTNILFIWNDMNEPSVFGSCEGTMPKEAVHHQGWNHRDLHNLKCLRLTV</sequence>
<name>A0A8J6B133_ELECQ</name>
<dbReference type="GO" id="GO:0005975">
    <property type="term" value="P:carbohydrate metabolic process"/>
    <property type="evidence" value="ECO:0007669"/>
    <property type="project" value="InterPro"/>
</dbReference>
<feature type="domain" description="Glycoside hydrolase family 31 TIM barrel" evidence="3">
    <location>
        <begin position="1"/>
        <end position="113"/>
    </location>
</feature>
<dbReference type="EMBL" id="WNTK01013783">
    <property type="protein sequence ID" value="KAG9462077.1"/>
    <property type="molecule type" value="Genomic_DNA"/>
</dbReference>
<dbReference type="PROSITE" id="PS00129">
    <property type="entry name" value="GLYCOSYL_HYDROL_F31_1"/>
    <property type="match status" value="1"/>
</dbReference>
<dbReference type="AlphaFoldDB" id="A0A8J6B133"/>
<dbReference type="Gene3D" id="3.20.20.80">
    <property type="entry name" value="Glycosidases"/>
    <property type="match status" value="1"/>
</dbReference>
<dbReference type="InterPro" id="IPR017853">
    <property type="entry name" value="GH"/>
</dbReference>
<evidence type="ECO:0000313" key="5">
    <source>
        <dbReference type="Proteomes" id="UP000770717"/>
    </source>
</evidence>
<comment type="caution">
    <text evidence="4">The sequence shown here is derived from an EMBL/GenBank/DDBJ whole genome shotgun (WGS) entry which is preliminary data.</text>
</comment>
<evidence type="ECO:0000313" key="4">
    <source>
        <dbReference type="EMBL" id="KAG9462077.1"/>
    </source>
</evidence>
<protein>
    <recommendedName>
        <fullName evidence="3">Glycoside hydrolase family 31 TIM barrel domain-containing protein</fullName>
    </recommendedName>
</protein>
<accession>A0A8J6B133</accession>
<proteinExistence type="inferred from homology"/>
<keyword evidence="2" id="KW-0326">Glycosidase</keyword>
<organism evidence="4 5">
    <name type="scientific">Eleutherodactylus coqui</name>
    <name type="common">Puerto Rican coqui</name>
    <dbReference type="NCBI Taxonomy" id="57060"/>
    <lineage>
        <taxon>Eukaryota</taxon>
        <taxon>Metazoa</taxon>
        <taxon>Chordata</taxon>
        <taxon>Craniata</taxon>
        <taxon>Vertebrata</taxon>
        <taxon>Euteleostomi</taxon>
        <taxon>Amphibia</taxon>
        <taxon>Batrachia</taxon>
        <taxon>Anura</taxon>
        <taxon>Neobatrachia</taxon>
        <taxon>Hyloidea</taxon>
        <taxon>Eleutherodactylidae</taxon>
        <taxon>Eleutherodactylinae</taxon>
        <taxon>Eleutherodactylus</taxon>
        <taxon>Eleutherodactylus</taxon>
    </lineage>
</organism>
<dbReference type="Pfam" id="PF01055">
    <property type="entry name" value="Glyco_hydro_31_2nd"/>
    <property type="match status" value="1"/>
</dbReference>
<keyword evidence="2" id="KW-0378">Hydrolase</keyword>
<dbReference type="InterPro" id="IPR000322">
    <property type="entry name" value="Glyco_hydro_31_TIM"/>
</dbReference>
<keyword evidence="5" id="KW-1185">Reference proteome</keyword>
<evidence type="ECO:0000259" key="3">
    <source>
        <dbReference type="Pfam" id="PF01055"/>
    </source>
</evidence>
<comment type="similarity">
    <text evidence="1 2">Belongs to the glycosyl hydrolase 31 family.</text>
</comment>